<feature type="domain" description="3-hydroxyacyl-CoA dehydrogenase NAD binding" evidence="5">
    <location>
        <begin position="4"/>
        <end position="183"/>
    </location>
</feature>
<gene>
    <name evidence="6" type="ORF">JJB07_18835</name>
</gene>
<dbReference type="Proteomes" id="UP000602284">
    <property type="component" value="Unassembled WGS sequence"/>
</dbReference>
<evidence type="ECO:0000313" key="6">
    <source>
        <dbReference type="EMBL" id="MBL0388666.1"/>
    </source>
</evidence>
<feature type="domain" description="3-hydroxyacyl-CoA dehydrogenase C-terminal" evidence="4">
    <location>
        <begin position="186"/>
        <end position="282"/>
    </location>
</feature>
<sequence>MFKKIGIVGAGTMGIGMSVDLALHGLETVLVDVTEEQLQKAEAEILQTVRFAPLVNKKLPRLQADEVRARLHLTTDLDDVADCDFIVENVPENWSIKEPIYRRLDEICKEETVFGVNTSCISITKVGGVTKRPDRIIGMHFMNPVYLKPTIEVIRGYLTSDETVANAEAFLAQLDKDAIVVNDQTGFVSNRISHLFMNEAAFVVMDGVGTAKQVDEIFKKCFGHKMGPLETADLIGLDTVMHSLQVLYEEYQDPKFRCCPLLKKLVDAGYCGRKSGQGFYSYSN</sequence>
<keyword evidence="7" id="KW-1185">Reference proteome</keyword>
<comment type="similarity">
    <text evidence="2">Belongs to the 3-hydroxyacyl-CoA dehydrogenase family.</text>
</comment>
<evidence type="ECO:0000259" key="5">
    <source>
        <dbReference type="Pfam" id="PF02737"/>
    </source>
</evidence>
<dbReference type="PIRSF" id="PIRSF000105">
    <property type="entry name" value="HCDH"/>
    <property type="match status" value="1"/>
</dbReference>
<dbReference type="InterPro" id="IPR022694">
    <property type="entry name" value="3-OHacyl-CoA_DH"/>
</dbReference>
<protein>
    <submittedName>
        <fullName evidence="6">3-hydroxyacyl-CoA dehydrogenase family protein</fullName>
    </submittedName>
</protein>
<dbReference type="Gene3D" id="1.10.1040.10">
    <property type="entry name" value="N-(1-d-carboxylethyl)-l-norvaline Dehydrogenase, domain 2"/>
    <property type="match status" value="1"/>
</dbReference>
<keyword evidence="3" id="KW-0560">Oxidoreductase</keyword>
<evidence type="ECO:0000256" key="1">
    <source>
        <dbReference type="ARBA" id="ARBA00005086"/>
    </source>
</evidence>
<dbReference type="EMBL" id="JAEQNB010000006">
    <property type="protein sequence ID" value="MBL0388666.1"/>
    <property type="molecule type" value="Genomic_DNA"/>
</dbReference>
<dbReference type="InterPro" id="IPR036291">
    <property type="entry name" value="NAD(P)-bd_dom_sf"/>
</dbReference>
<evidence type="ECO:0000313" key="7">
    <source>
        <dbReference type="Proteomes" id="UP000602284"/>
    </source>
</evidence>
<dbReference type="Gene3D" id="3.40.50.720">
    <property type="entry name" value="NAD(P)-binding Rossmann-like Domain"/>
    <property type="match status" value="1"/>
</dbReference>
<comment type="caution">
    <text evidence="6">The sequence shown here is derived from an EMBL/GenBank/DDBJ whole genome shotgun (WGS) entry which is preliminary data.</text>
</comment>
<evidence type="ECO:0000256" key="3">
    <source>
        <dbReference type="ARBA" id="ARBA00023002"/>
    </source>
</evidence>
<organism evidence="6 7">
    <name type="scientific">Tumebacillus amylolyticus</name>
    <dbReference type="NCBI Taxonomy" id="2801339"/>
    <lineage>
        <taxon>Bacteria</taxon>
        <taxon>Bacillati</taxon>
        <taxon>Bacillota</taxon>
        <taxon>Bacilli</taxon>
        <taxon>Bacillales</taxon>
        <taxon>Alicyclobacillaceae</taxon>
        <taxon>Tumebacillus</taxon>
    </lineage>
</organism>
<dbReference type="InterPro" id="IPR006108">
    <property type="entry name" value="3HC_DH_C"/>
</dbReference>
<accession>A0ABS1JEF7</accession>
<reference evidence="6 7" key="1">
    <citation type="submission" date="2021-01" db="EMBL/GenBank/DDBJ databases">
        <title>Tumebacillus sp. strain ITR2 16S ribosomal RNA gene Genome sequencing and assembly.</title>
        <authorList>
            <person name="Kang M."/>
        </authorList>
    </citation>
    <scope>NUCLEOTIDE SEQUENCE [LARGE SCALE GENOMIC DNA]</scope>
    <source>
        <strain evidence="6 7">ITR2</strain>
    </source>
</reference>
<dbReference type="PANTHER" id="PTHR48075">
    <property type="entry name" value="3-HYDROXYACYL-COA DEHYDROGENASE FAMILY PROTEIN"/>
    <property type="match status" value="1"/>
</dbReference>
<dbReference type="InterPro" id="IPR006176">
    <property type="entry name" value="3-OHacyl-CoA_DH_NAD-bd"/>
</dbReference>
<proteinExistence type="inferred from homology"/>
<name>A0ABS1JEF7_9BACL</name>
<dbReference type="RefSeq" id="WP_201637621.1">
    <property type="nucleotide sequence ID" value="NZ_JAEQNB010000006.1"/>
</dbReference>
<dbReference type="PANTHER" id="PTHR48075:SF5">
    <property type="entry name" value="3-HYDROXYBUTYRYL-COA DEHYDROGENASE"/>
    <property type="match status" value="1"/>
</dbReference>
<dbReference type="SUPFAM" id="SSF48179">
    <property type="entry name" value="6-phosphogluconate dehydrogenase C-terminal domain-like"/>
    <property type="match status" value="1"/>
</dbReference>
<evidence type="ECO:0000256" key="2">
    <source>
        <dbReference type="ARBA" id="ARBA00009463"/>
    </source>
</evidence>
<dbReference type="SUPFAM" id="SSF51735">
    <property type="entry name" value="NAD(P)-binding Rossmann-fold domains"/>
    <property type="match status" value="1"/>
</dbReference>
<dbReference type="Pfam" id="PF02737">
    <property type="entry name" value="3HCDH_N"/>
    <property type="match status" value="1"/>
</dbReference>
<dbReference type="InterPro" id="IPR008927">
    <property type="entry name" value="6-PGluconate_DH-like_C_sf"/>
</dbReference>
<evidence type="ECO:0000259" key="4">
    <source>
        <dbReference type="Pfam" id="PF00725"/>
    </source>
</evidence>
<comment type="pathway">
    <text evidence="1">Lipid metabolism; butanoate metabolism.</text>
</comment>
<dbReference type="Pfam" id="PF00725">
    <property type="entry name" value="3HCDH"/>
    <property type="match status" value="1"/>
</dbReference>
<dbReference type="InterPro" id="IPR013328">
    <property type="entry name" value="6PGD_dom2"/>
</dbReference>